<sequence length="164" mass="19290">MYCNLSNKQINLPYLENIKFSILNLEEKDDFLSFLKENFPGRWEYEAIHYFMKGGKGREFVIAKKNSDIVGFCRINDSHSPFIAQNVYWAPLFDKELGGIEPLGIAQKERGKGLGIAIVQAGIYFLYQRKIKDVVIDWTDLENFYRKLGWEAWKQYFVFKKVLL</sequence>
<dbReference type="AlphaFoldDB" id="A0A4R2KEC7"/>
<dbReference type="SUPFAM" id="SSF55729">
    <property type="entry name" value="Acyl-CoA N-acyltransferases (Nat)"/>
    <property type="match status" value="1"/>
</dbReference>
<comment type="caution">
    <text evidence="2">The sequence shown here is derived from an EMBL/GenBank/DDBJ whole genome shotgun (WGS) entry which is preliminary data.</text>
</comment>
<dbReference type="PROSITE" id="PS51186">
    <property type="entry name" value="GNAT"/>
    <property type="match status" value="1"/>
</dbReference>
<accession>A0A4R2KEC7</accession>
<gene>
    <name evidence="2" type="ORF">EV203_101146</name>
</gene>
<keyword evidence="2" id="KW-0808">Transferase</keyword>
<evidence type="ECO:0000259" key="1">
    <source>
        <dbReference type="PROSITE" id="PS51186"/>
    </source>
</evidence>
<evidence type="ECO:0000313" key="2">
    <source>
        <dbReference type="EMBL" id="TCO68676.1"/>
    </source>
</evidence>
<dbReference type="InterPro" id="IPR000182">
    <property type="entry name" value="GNAT_dom"/>
</dbReference>
<proteinExistence type="predicted"/>
<reference evidence="2 3" key="1">
    <citation type="submission" date="2019-03" db="EMBL/GenBank/DDBJ databases">
        <title>Genomic Encyclopedia of Type Strains, Phase IV (KMG-IV): sequencing the most valuable type-strain genomes for metagenomic binning, comparative biology and taxonomic classification.</title>
        <authorList>
            <person name="Goeker M."/>
        </authorList>
    </citation>
    <scope>NUCLEOTIDE SEQUENCE [LARGE SCALE GENOMIC DNA]</scope>
    <source>
        <strain evidence="2 3">DSM 13054</strain>
    </source>
</reference>
<dbReference type="CDD" id="cd04301">
    <property type="entry name" value="NAT_SF"/>
    <property type="match status" value="1"/>
</dbReference>
<name>A0A4R2KEC7_9THEO</name>
<dbReference type="InterPro" id="IPR016181">
    <property type="entry name" value="Acyl_CoA_acyltransferase"/>
</dbReference>
<organism evidence="2 3">
    <name type="scientific">Caldanaerobacter subterraneus</name>
    <dbReference type="NCBI Taxonomy" id="911092"/>
    <lineage>
        <taxon>Bacteria</taxon>
        <taxon>Bacillati</taxon>
        <taxon>Bacillota</taxon>
        <taxon>Clostridia</taxon>
        <taxon>Thermoanaerobacterales</taxon>
        <taxon>Thermoanaerobacteraceae</taxon>
        <taxon>Caldanaerobacter</taxon>
    </lineage>
</organism>
<dbReference type="EMBL" id="SLWU01000001">
    <property type="protein sequence ID" value="TCO68676.1"/>
    <property type="molecule type" value="Genomic_DNA"/>
</dbReference>
<protein>
    <submittedName>
        <fullName evidence="2">Acetyltransferase (GNAT) family protein</fullName>
    </submittedName>
</protein>
<dbReference type="Proteomes" id="UP000294886">
    <property type="component" value="Unassembled WGS sequence"/>
</dbReference>
<dbReference type="Pfam" id="PF00583">
    <property type="entry name" value="Acetyltransf_1"/>
    <property type="match status" value="1"/>
</dbReference>
<feature type="domain" description="N-acetyltransferase" evidence="1">
    <location>
        <begin position="18"/>
        <end position="164"/>
    </location>
</feature>
<dbReference type="Gene3D" id="3.40.630.30">
    <property type="match status" value="1"/>
</dbReference>
<dbReference type="GO" id="GO:0016747">
    <property type="term" value="F:acyltransferase activity, transferring groups other than amino-acyl groups"/>
    <property type="evidence" value="ECO:0007669"/>
    <property type="project" value="InterPro"/>
</dbReference>
<evidence type="ECO:0000313" key="3">
    <source>
        <dbReference type="Proteomes" id="UP000294886"/>
    </source>
</evidence>